<dbReference type="Proteomes" id="UP001195769">
    <property type="component" value="Unassembled WGS sequence"/>
</dbReference>
<gene>
    <name evidence="2" type="ORF">F5891DRAFT_984543</name>
</gene>
<evidence type="ECO:0000313" key="3">
    <source>
        <dbReference type="Proteomes" id="UP001195769"/>
    </source>
</evidence>
<feature type="compositionally biased region" description="Polar residues" evidence="1">
    <location>
        <begin position="124"/>
        <end position="133"/>
    </location>
</feature>
<dbReference type="AlphaFoldDB" id="A0AAD4HFW8"/>
<dbReference type="GeneID" id="64671761"/>
<proteinExistence type="predicted"/>
<comment type="caution">
    <text evidence="2">The sequence shown here is derived from an EMBL/GenBank/DDBJ whole genome shotgun (WGS) entry which is preliminary data.</text>
</comment>
<reference evidence="2" key="1">
    <citation type="journal article" date="2020" name="New Phytol.">
        <title>Comparative genomics reveals dynamic genome evolution in host specialist ectomycorrhizal fungi.</title>
        <authorList>
            <person name="Lofgren L.A."/>
            <person name="Nguyen N.H."/>
            <person name="Vilgalys R."/>
            <person name="Ruytinx J."/>
            <person name="Liao H.L."/>
            <person name="Branco S."/>
            <person name="Kuo A."/>
            <person name="LaButti K."/>
            <person name="Lipzen A."/>
            <person name="Andreopoulos W."/>
            <person name="Pangilinan J."/>
            <person name="Riley R."/>
            <person name="Hundley H."/>
            <person name="Na H."/>
            <person name="Barry K."/>
            <person name="Grigoriev I.V."/>
            <person name="Stajich J.E."/>
            <person name="Kennedy P.G."/>
        </authorList>
    </citation>
    <scope>NUCLEOTIDE SEQUENCE</scope>
    <source>
        <strain evidence="2">FC203</strain>
    </source>
</reference>
<feature type="region of interest" description="Disordered" evidence="1">
    <location>
        <begin position="319"/>
        <end position="344"/>
    </location>
</feature>
<accession>A0AAD4HFW8</accession>
<evidence type="ECO:0000256" key="1">
    <source>
        <dbReference type="SAM" id="MobiDB-lite"/>
    </source>
</evidence>
<evidence type="ECO:0000313" key="2">
    <source>
        <dbReference type="EMBL" id="KAG1895093.1"/>
    </source>
</evidence>
<feature type="region of interest" description="Disordered" evidence="1">
    <location>
        <begin position="124"/>
        <end position="196"/>
    </location>
</feature>
<feature type="compositionally biased region" description="Polar residues" evidence="1">
    <location>
        <begin position="325"/>
        <end position="342"/>
    </location>
</feature>
<name>A0AAD4HFW8_9AGAM</name>
<feature type="region of interest" description="Disordered" evidence="1">
    <location>
        <begin position="14"/>
        <end position="46"/>
    </location>
</feature>
<protein>
    <submittedName>
        <fullName evidence="2">Uncharacterized protein</fullName>
    </submittedName>
</protein>
<organism evidence="2 3">
    <name type="scientific">Suillus fuscotomentosus</name>
    <dbReference type="NCBI Taxonomy" id="1912939"/>
    <lineage>
        <taxon>Eukaryota</taxon>
        <taxon>Fungi</taxon>
        <taxon>Dikarya</taxon>
        <taxon>Basidiomycota</taxon>
        <taxon>Agaricomycotina</taxon>
        <taxon>Agaricomycetes</taxon>
        <taxon>Agaricomycetidae</taxon>
        <taxon>Boletales</taxon>
        <taxon>Suillineae</taxon>
        <taxon>Suillaceae</taxon>
        <taxon>Suillus</taxon>
    </lineage>
</organism>
<feature type="compositionally biased region" description="Low complexity" evidence="1">
    <location>
        <begin position="20"/>
        <end position="43"/>
    </location>
</feature>
<dbReference type="EMBL" id="JABBWK010000071">
    <property type="protein sequence ID" value="KAG1895093.1"/>
    <property type="molecule type" value="Genomic_DNA"/>
</dbReference>
<sequence>MVRKSVRFATTVYSDDGDSDTSPTSYSSYVSSSDSHRSTYSTSPEVTNDKFKGPLAWWSGYTLLDSWIPPKLSQIPRFKGLIGVEPYIRFKRYDMCFLGEFDEVTSMLVDIHVLDMVHGRANATTACPQSPRSKNLDGSPLGHIPEGGDTTDVGSMHEHAGPDGYPMDVEMPGVQEDSNSFRWQDSSEKEGPSMVEEDAYDCGWEDPMEDQLTASVTTLGHQEDPYDCGWEAQPDDGAVIATSAPTPKHREDPYDCGWGDQPEDCVVPTTVISSVVPEDPYNCGWEDQMNANNAAPLADPDDPYDCGWDSPTLMCWQSPIGFKSPSRSPTSKSNPRNRSTSIVRPDVIDLTSAAGLPPSKRGLRGNPMRIERPDVIDLTSAAASCSPSSREVSQQNTFEEAGWSMNRAIQRLNSIGTDQHK</sequence>
<keyword evidence="3" id="KW-1185">Reference proteome</keyword>
<dbReference type="RefSeq" id="XP_041220669.1">
    <property type="nucleotide sequence ID" value="XM_041377463.1"/>
</dbReference>